<dbReference type="SUPFAM" id="SSF48371">
    <property type="entry name" value="ARM repeat"/>
    <property type="match status" value="1"/>
</dbReference>
<evidence type="ECO:0000256" key="4">
    <source>
        <dbReference type="ARBA" id="ARBA00022786"/>
    </source>
</evidence>
<dbReference type="Gene3D" id="3.30.40.10">
    <property type="entry name" value="Zinc/RING finger domain, C3HC4 (zinc finger)"/>
    <property type="match status" value="1"/>
</dbReference>
<feature type="domain" description="U-box" evidence="6">
    <location>
        <begin position="9"/>
        <end position="71"/>
    </location>
</feature>
<dbReference type="InParanoid" id="A0A2G5DE97"/>
<evidence type="ECO:0000313" key="7">
    <source>
        <dbReference type="EMBL" id="PIA41848.1"/>
    </source>
</evidence>
<dbReference type="InterPro" id="IPR045185">
    <property type="entry name" value="PUB22/23/24-like"/>
</dbReference>
<dbReference type="EC" id="2.3.2.27" evidence="5"/>
<keyword evidence="3 5" id="KW-0808">Transferase</keyword>
<keyword evidence="4 5" id="KW-0833">Ubl conjugation pathway</keyword>
<comment type="catalytic activity">
    <reaction evidence="1 5">
        <text>S-ubiquitinyl-[E2 ubiquitin-conjugating enzyme]-L-cysteine + [acceptor protein]-L-lysine = [E2 ubiquitin-conjugating enzyme]-L-cysteine + N(6)-ubiquitinyl-[acceptor protein]-L-lysine.</text>
        <dbReference type="EC" id="2.3.2.27"/>
    </reaction>
</comment>
<proteinExistence type="predicted"/>
<dbReference type="Proteomes" id="UP000230069">
    <property type="component" value="Unassembled WGS sequence"/>
</dbReference>
<dbReference type="InterPro" id="IPR003613">
    <property type="entry name" value="Ubox_domain"/>
</dbReference>
<comment type="pathway">
    <text evidence="2 5">Protein modification; protein ubiquitination.</text>
</comment>
<evidence type="ECO:0000256" key="2">
    <source>
        <dbReference type="ARBA" id="ARBA00004906"/>
    </source>
</evidence>
<dbReference type="PANTHER" id="PTHR22849">
    <property type="entry name" value="WDSAM1 PROTEIN"/>
    <property type="match status" value="1"/>
</dbReference>
<comment type="function">
    <text evidence="5">Functions as an E3 ubiquitin ligase.</text>
</comment>
<dbReference type="GO" id="GO:0061630">
    <property type="term" value="F:ubiquitin protein ligase activity"/>
    <property type="evidence" value="ECO:0007669"/>
    <property type="project" value="UniProtKB-UniRule"/>
</dbReference>
<sequence>MVRNDLFITVPSFFKCPISLDVMKSPVSLCTGVTYDRSSIRGGRVLPSKDFVPNHTLHRLIQIWSNSTNSNNTSSQLSPSSNQMNFSISRQQVRDLIKKIQVRDANCFQGITRIIEFAKVCDENRKFVADVEGFVPLLVDILSNVKVDNDLKKKIVVFEQIIRVLDLVLMEYRDKDQLMRSMAKNRDLLASIVFILEKGNLDSRIGSVRILELIAIDTESKLRIAEKEGILNQLFQLISSETDSSAIEAGLSCLITISIPRRIKVKIVRFGLVQLLGKKLSLLEPSSFSIIEKILKLLETISTCTEGRTTICTDLVCVTAIVEKILKVSKTATEHAVVIMWSVCYLFRDQSAQEAVMKSNGLTKILLIMQSNVSPSVRQMCGDLIKIFRVNSKSCLSCYDTKTTHIMPF</sequence>
<dbReference type="InterPro" id="IPR016024">
    <property type="entry name" value="ARM-type_fold"/>
</dbReference>
<organism evidence="7 8">
    <name type="scientific">Aquilegia coerulea</name>
    <name type="common">Rocky mountain columbine</name>
    <dbReference type="NCBI Taxonomy" id="218851"/>
    <lineage>
        <taxon>Eukaryota</taxon>
        <taxon>Viridiplantae</taxon>
        <taxon>Streptophyta</taxon>
        <taxon>Embryophyta</taxon>
        <taxon>Tracheophyta</taxon>
        <taxon>Spermatophyta</taxon>
        <taxon>Magnoliopsida</taxon>
        <taxon>Ranunculales</taxon>
        <taxon>Ranunculaceae</taxon>
        <taxon>Thalictroideae</taxon>
        <taxon>Aquilegia</taxon>
    </lineage>
</organism>
<gene>
    <name evidence="7" type="ORF">AQUCO_02200344v1</name>
</gene>
<evidence type="ECO:0000313" key="8">
    <source>
        <dbReference type="Proteomes" id="UP000230069"/>
    </source>
</evidence>
<evidence type="ECO:0000256" key="1">
    <source>
        <dbReference type="ARBA" id="ARBA00000900"/>
    </source>
</evidence>
<evidence type="ECO:0000259" key="6">
    <source>
        <dbReference type="PROSITE" id="PS51698"/>
    </source>
</evidence>
<dbReference type="PANTHER" id="PTHR22849:SF163">
    <property type="entry name" value="U-BOX DOMAIN-CONTAINING PROTEIN"/>
    <property type="match status" value="1"/>
</dbReference>
<reference evidence="7 8" key="1">
    <citation type="submission" date="2017-09" db="EMBL/GenBank/DDBJ databases">
        <title>WGS assembly of Aquilegia coerulea Goldsmith.</title>
        <authorList>
            <person name="Hodges S."/>
            <person name="Kramer E."/>
            <person name="Nordborg M."/>
            <person name="Tomkins J."/>
            <person name="Borevitz J."/>
            <person name="Derieg N."/>
            <person name="Yan J."/>
            <person name="Mihaltcheva S."/>
            <person name="Hayes R.D."/>
            <person name="Rokhsar D."/>
        </authorList>
    </citation>
    <scope>NUCLEOTIDE SEQUENCE [LARGE SCALE GENOMIC DNA]</scope>
    <source>
        <strain evidence="8">cv. Goldsmith</strain>
    </source>
</reference>
<dbReference type="AlphaFoldDB" id="A0A2G5DE97"/>
<dbReference type="STRING" id="218851.A0A2G5DE97"/>
<dbReference type="UniPathway" id="UPA00143"/>
<dbReference type="PROSITE" id="PS51698">
    <property type="entry name" value="U_BOX"/>
    <property type="match status" value="1"/>
</dbReference>
<name>A0A2G5DE97_AQUCA</name>
<dbReference type="InterPro" id="IPR058678">
    <property type="entry name" value="ARM_PUB"/>
</dbReference>
<dbReference type="Pfam" id="PF04564">
    <property type="entry name" value="U-box"/>
    <property type="match status" value="1"/>
</dbReference>
<dbReference type="InterPro" id="IPR013083">
    <property type="entry name" value="Znf_RING/FYVE/PHD"/>
</dbReference>
<protein>
    <recommendedName>
        <fullName evidence="5 6">U-box domain-containing protein</fullName>
        <ecNumber evidence="5">2.3.2.27</ecNumber>
    </recommendedName>
    <alternativeName>
        <fullName evidence="5">RING-type E3 ubiquitin transferase PUB</fullName>
    </alternativeName>
</protein>
<dbReference type="SUPFAM" id="SSF57850">
    <property type="entry name" value="RING/U-box"/>
    <property type="match status" value="1"/>
</dbReference>
<dbReference type="SMART" id="SM00504">
    <property type="entry name" value="Ubox"/>
    <property type="match status" value="1"/>
</dbReference>
<dbReference type="InterPro" id="IPR011989">
    <property type="entry name" value="ARM-like"/>
</dbReference>
<accession>A0A2G5DE97</accession>
<evidence type="ECO:0000256" key="5">
    <source>
        <dbReference type="RuleBase" id="RU369093"/>
    </source>
</evidence>
<keyword evidence="8" id="KW-1185">Reference proteome</keyword>
<dbReference type="EMBL" id="KZ305039">
    <property type="protein sequence ID" value="PIA41848.1"/>
    <property type="molecule type" value="Genomic_DNA"/>
</dbReference>
<dbReference type="Pfam" id="PF25598">
    <property type="entry name" value="ARM_PUB"/>
    <property type="match status" value="1"/>
</dbReference>
<dbReference type="Gene3D" id="1.25.10.10">
    <property type="entry name" value="Leucine-rich Repeat Variant"/>
    <property type="match status" value="1"/>
</dbReference>
<evidence type="ECO:0000256" key="3">
    <source>
        <dbReference type="ARBA" id="ARBA00022679"/>
    </source>
</evidence>
<dbReference type="GO" id="GO:0016567">
    <property type="term" value="P:protein ubiquitination"/>
    <property type="evidence" value="ECO:0007669"/>
    <property type="project" value="UniProtKB-UniRule"/>
</dbReference>
<dbReference type="FunCoup" id="A0A2G5DE97">
    <property type="interactions" value="296"/>
</dbReference>
<dbReference type="OrthoDB" id="10064100at2759"/>